<accession>A0A9Q3DVH9</accession>
<evidence type="ECO:0000313" key="2">
    <source>
        <dbReference type="EMBL" id="MBW0510810.1"/>
    </source>
</evidence>
<dbReference type="EMBL" id="AVOT02021779">
    <property type="protein sequence ID" value="MBW0510810.1"/>
    <property type="molecule type" value="Genomic_DNA"/>
</dbReference>
<feature type="region of interest" description="Disordered" evidence="1">
    <location>
        <begin position="91"/>
        <end position="145"/>
    </location>
</feature>
<gene>
    <name evidence="2" type="ORF">O181_050525</name>
</gene>
<dbReference type="AlphaFoldDB" id="A0A9Q3DVH9"/>
<evidence type="ECO:0000313" key="3">
    <source>
        <dbReference type="Proteomes" id="UP000765509"/>
    </source>
</evidence>
<organism evidence="2 3">
    <name type="scientific">Austropuccinia psidii MF-1</name>
    <dbReference type="NCBI Taxonomy" id="1389203"/>
    <lineage>
        <taxon>Eukaryota</taxon>
        <taxon>Fungi</taxon>
        <taxon>Dikarya</taxon>
        <taxon>Basidiomycota</taxon>
        <taxon>Pucciniomycotina</taxon>
        <taxon>Pucciniomycetes</taxon>
        <taxon>Pucciniales</taxon>
        <taxon>Sphaerophragmiaceae</taxon>
        <taxon>Austropuccinia</taxon>
    </lineage>
</organism>
<sequence>MLSLLSDLNHFQQAAKEIYQSQYKYWLLAAKQQEWELLPSLWIGTMSSYLQVKKFMGPKKREELLSGWTLMSCEGQVQQIKAWSKNQSMLSEDQKRKLAQGKDNSQVEAPQASTSKKYASKSAKQVQENPKEQSEGQAKGKGKGKIQVEQALPKELQNYQQGEDSHRQCVQYGKNSDGIQKQGGEKIEPIIYIEVDLLKLSTHFETCNKEILENVNNFGYIQKRFGREIVQVKELQKTMIGLENINKNNILSLTQICGRIESKVTLLNRPDDNCISFIARQLKELRIQVQNLDNSTGHNAALFQEQLEKSDKARLELKEDIQSSINNISLKNDLPRQSTPILDRNVLNLNNYLHHII</sequence>
<feature type="compositionally biased region" description="Low complexity" evidence="1">
    <location>
        <begin position="112"/>
        <end position="124"/>
    </location>
</feature>
<evidence type="ECO:0000256" key="1">
    <source>
        <dbReference type="SAM" id="MobiDB-lite"/>
    </source>
</evidence>
<name>A0A9Q3DVH9_9BASI</name>
<dbReference type="Proteomes" id="UP000765509">
    <property type="component" value="Unassembled WGS sequence"/>
</dbReference>
<proteinExistence type="predicted"/>
<protein>
    <submittedName>
        <fullName evidence="2">Uncharacterized protein</fullName>
    </submittedName>
</protein>
<keyword evidence="3" id="KW-1185">Reference proteome</keyword>
<reference evidence="2" key="1">
    <citation type="submission" date="2021-03" db="EMBL/GenBank/DDBJ databases">
        <title>Draft genome sequence of rust myrtle Austropuccinia psidii MF-1, a brazilian biotype.</title>
        <authorList>
            <person name="Quecine M.C."/>
            <person name="Pachon D.M.R."/>
            <person name="Bonatelli M.L."/>
            <person name="Correr F.H."/>
            <person name="Franceschini L.M."/>
            <person name="Leite T.F."/>
            <person name="Margarido G.R.A."/>
            <person name="Almeida C.A."/>
            <person name="Ferrarezi J.A."/>
            <person name="Labate C.A."/>
        </authorList>
    </citation>
    <scope>NUCLEOTIDE SEQUENCE</scope>
    <source>
        <strain evidence="2">MF-1</strain>
    </source>
</reference>
<comment type="caution">
    <text evidence="2">The sequence shown here is derived from an EMBL/GenBank/DDBJ whole genome shotgun (WGS) entry which is preliminary data.</text>
</comment>